<evidence type="ECO:0000259" key="12">
    <source>
        <dbReference type="PROSITE" id="PS50975"/>
    </source>
</evidence>
<dbReference type="InterPro" id="IPR020561">
    <property type="entry name" value="PRibGlycinamid_synth_ATP-grasp"/>
</dbReference>
<accession>A0ABR7XRV9</accession>
<keyword evidence="5 10" id="KW-0658">Purine biosynthesis</keyword>
<dbReference type="NCBIfam" id="TIGR00877">
    <property type="entry name" value="purD"/>
    <property type="match status" value="1"/>
</dbReference>
<evidence type="ECO:0000256" key="7">
    <source>
        <dbReference type="ARBA" id="ARBA00038345"/>
    </source>
</evidence>
<dbReference type="Proteomes" id="UP000651112">
    <property type="component" value="Unassembled WGS sequence"/>
</dbReference>
<reference evidence="13 14" key="1">
    <citation type="submission" date="2020-08" db="EMBL/GenBank/DDBJ databases">
        <title>Sphingobacterium sp. DN00404 isolated from aquaculture water.</title>
        <authorList>
            <person name="Zhang M."/>
        </authorList>
    </citation>
    <scope>NUCLEOTIDE SEQUENCE [LARGE SCALE GENOMIC DNA]</scope>
    <source>
        <strain evidence="13 14">KCTC 42746</strain>
    </source>
</reference>
<dbReference type="PROSITE" id="PS50975">
    <property type="entry name" value="ATP_GRASP"/>
    <property type="match status" value="1"/>
</dbReference>
<evidence type="ECO:0000313" key="14">
    <source>
        <dbReference type="Proteomes" id="UP000651112"/>
    </source>
</evidence>
<evidence type="ECO:0000256" key="11">
    <source>
        <dbReference type="PROSITE-ProRule" id="PRU00409"/>
    </source>
</evidence>
<dbReference type="InterPro" id="IPR020560">
    <property type="entry name" value="PRibGlycinamide_synth_C-dom"/>
</dbReference>
<evidence type="ECO:0000256" key="8">
    <source>
        <dbReference type="ARBA" id="ARBA00042242"/>
    </source>
</evidence>
<dbReference type="InterPro" id="IPR011054">
    <property type="entry name" value="Rudment_hybrid_motif"/>
</dbReference>
<proteinExistence type="inferred from homology"/>
<comment type="catalytic activity">
    <reaction evidence="10">
        <text>5-phospho-beta-D-ribosylamine + glycine + ATP = N(1)-(5-phospho-beta-D-ribosyl)glycinamide + ADP + phosphate + H(+)</text>
        <dbReference type="Rhea" id="RHEA:17453"/>
        <dbReference type="ChEBI" id="CHEBI:15378"/>
        <dbReference type="ChEBI" id="CHEBI:30616"/>
        <dbReference type="ChEBI" id="CHEBI:43474"/>
        <dbReference type="ChEBI" id="CHEBI:57305"/>
        <dbReference type="ChEBI" id="CHEBI:58681"/>
        <dbReference type="ChEBI" id="CHEBI:143788"/>
        <dbReference type="ChEBI" id="CHEBI:456216"/>
        <dbReference type="EC" id="6.3.4.13"/>
    </reaction>
</comment>
<protein>
    <recommendedName>
        <fullName evidence="2 10">Phosphoribosylamine--glycine ligase</fullName>
        <ecNumber evidence="2 10">6.3.4.13</ecNumber>
    </recommendedName>
    <alternativeName>
        <fullName evidence="10">GARS</fullName>
    </alternativeName>
    <alternativeName>
        <fullName evidence="8 10">Glycinamide ribonucleotide synthetase</fullName>
    </alternativeName>
    <alternativeName>
        <fullName evidence="9 10">Phosphoribosylglycinamide synthetase</fullName>
    </alternativeName>
</protein>
<dbReference type="Pfam" id="PF01071">
    <property type="entry name" value="GARS_A"/>
    <property type="match status" value="1"/>
</dbReference>
<evidence type="ECO:0000256" key="9">
    <source>
        <dbReference type="ARBA" id="ARBA00042864"/>
    </source>
</evidence>
<keyword evidence="4 11" id="KW-0547">Nucleotide-binding</keyword>
<evidence type="ECO:0000256" key="3">
    <source>
        <dbReference type="ARBA" id="ARBA00022598"/>
    </source>
</evidence>
<dbReference type="SUPFAM" id="SSF51246">
    <property type="entry name" value="Rudiment single hybrid motif"/>
    <property type="match status" value="1"/>
</dbReference>
<dbReference type="SUPFAM" id="SSF56059">
    <property type="entry name" value="Glutathione synthetase ATP-binding domain-like"/>
    <property type="match status" value="1"/>
</dbReference>
<dbReference type="InterPro" id="IPR013815">
    <property type="entry name" value="ATP_grasp_subdomain_1"/>
</dbReference>
<dbReference type="HAMAP" id="MF_00138">
    <property type="entry name" value="GARS"/>
    <property type="match status" value="1"/>
</dbReference>
<evidence type="ECO:0000256" key="1">
    <source>
        <dbReference type="ARBA" id="ARBA00005174"/>
    </source>
</evidence>
<dbReference type="EMBL" id="JACNYL010000001">
    <property type="protein sequence ID" value="MBD1421022.1"/>
    <property type="molecule type" value="Genomic_DNA"/>
</dbReference>
<dbReference type="PANTHER" id="PTHR43472">
    <property type="entry name" value="PHOSPHORIBOSYLAMINE--GLYCINE LIGASE"/>
    <property type="match status" value="1"/>
</dbReference>
<dbReference type="PANTHER" id="PTHR43472:SF1">
    <property type="entry name" value="PHOSPHORIBOSYLAMINE--GLYCINE LIGASE, CHLOROPLASTIC"/>
    <property type="match status" value="1"/>
</dbReference>
<dbReference type="Gene3D" id="3.40.50.20">
    <property type="match status" value="1"/>
</dbReference>
<keyword evidence="6 11" id="KW-0067">ATP-binding</keyword>
<dbReference type="InterPro" id="IPR037123">
    <property type="entry name" value="PRibGlycinamide_synth_C_sf"/>
</dbReference>
<dbReference type="GO" id="GO:0004637">
    <property type="term" value="F:phosphoribosylamine-glycine ligase activity"/>
    <property type="evidence" value="ECO:0007669"/>
    <property type="project" value="UniProtKB-EC"/>
</dbReference>
<dbReference type="Gene3D" id="3.30.1490.20">
    <property type="entry name" value="ATP-grasp fold, A domain"/>
    <property type="match status" value="1"/>
</dbReference>
<comment type="caution">
    <text evidence="13">The sequence shown here is derived from an EMBL/GenBank/DDBJ whole genome shotgun (WGS) entry which is preliminary data.</text>
</comment>
<dbReference type="InterPro" id="IPR000115">
    <property type="entry name" value="PRibGlycinamide_synth"/>
</dbReference>
<dbReference type="SUPFAM" id="SSF52440">
    <property type="entry name" value="PreATP-grasp domain"/>
    <property type="match status" value="1"/>
</dbReference>
<dbReference type="InterPro" id="IPR020562">
    <property type="entry name" value="PRibGlycinamide_synth_N"/>
</dbReference>
<keyword evidence="3 10" id="KW-0436">Ligase</keyword>
<dbReference type="Gene3D" id="3.90.600.10">
    <property type="entry name" value="Phosphoribosylglycinamide synthetase, C-terminal domain"/>
    <property type="match status" value="1"/>
</dbReference>
<gene>
    <name evidence="10 13" type="primary">purD</name>
    <name evidence="13" type="ORF">H8B21_05480</name>
</gene>
<dbReference type="Gene3D" id="3.30.470.20">
    <property type="entry name" value="ATP-grasp fold, B domain"/>
    <property type="match status" value="1"/>
</dbReference>
<dbReference type="InterPro" id="IPR011761">
    <property type="entry name" value="ATP-grasp"/>
</dbReference>
<dbReference type="Pfam" id="PF02843">
    <property type="entry name" value="GARS_C"/>
    <property type="match status" value="1"/>
</dbReference>
<dbReference type="Pfam" id="PF02844">
    <property type="entry name" value="GARS_N"/>
    <property type="match status" value="1"/>
</dbReference>
<keyword evidence="14" id="KW-1185">Reference proteome</keyword>
<dbReference type="InterPro" id="IPR016185">
    <property type="entry name" value="PreATP-grasp_dom_sf"/>
</dbReference>
<name>A0ABR7XRV9_9SPHI</name>
<dbReference type="RefSeq" id="WP_190312741.1">
    <property type="nucleotide sequence ID" value="NZ_JACNYL010000001.1"/>
</dbReference>
<comment type="pathway">
    <text evidence="1 10">Purine metabolism; IMP biosynthesis via de novo pathway; N(1)-(5-phospho-D-ribosyl)glycinamide from 5-phospho-alpha-D-ribose 1-diphosphate: step 2/2.</text>
</comment>
<dbReference type="EC" id="6.3.4.13" evidence="2 10"/>
<evidence type="ECO:0000256" key="4">
    <source>
        <dbReference type="ARBA" id="ARBA00022741"/>
    </source>
</evidence>
<evidence type="ECO:0000256" key="2">
    <source>
        <dbReference type="ARBA" id="ARBA00013255"/>
    </source>
</evidence>
<feature type="domain" description="ATP-grasp" evidence="12">
    <location>
        <begin position="111"/>
        <end position="319"/>
    </location>
</feature>
<evidence type="ECO:0000256" key="10">
    <source>
        <dbReference type="HAMAP-Rule" id="MF_00138"/>
    </source>
</evidence>
<dbReference type="SMART" id="SM01210">
    <property type="entry name" value="GARS_C"/>
    <property type="match status" value="1"/>
</dbReference>
<evidence type="ECO:0000256" key="5">
    <source>
        <dbReference type="ARBA" id="ARBA00022755"/>
    </source>
</evidence>
<evidence type="ECO:0000313" key="13">
    <source>
        <dbReference type="EMBL" id="MBD1421022.1"/>
    </source>
</evidence>
<evidence type="ECO:0000256" key="6">
    <source>
        <dbReference type="ARBA" id="ARBA00022840"/>
    </source>
</evidence>
<comment type="similarity">
    <text evidence="7 10">Belongs to the GARS family.</text>
</comment>
<sequence>MNILIIGSGGRESAFAYKLSKSPKLNQLFIAPGNAGTSQYGQNVNLKVTDFDGIASFAIENAVDMILVGPEEPLVKGIHDYFLNREDVKHIPVIGPQQKGAQLEGSKDFSKEFMLRHQIPTAAYKSFDKSNLEEGLTYLETQKLPVVLKADGLAAGKGVLICETMEDAKAELKAMIADAKFGDASSVVVIEEFLKGIELSVFVLTDGDSYKVLPSAKDYKRIGEGDTGLNTGGMGSISPVPFANETFLSKVEERIIKPTIEGLKKDEIPYKGFIFIGLMNIDGEPYVIEYNVRMGDPETESVLPRIQSDLVDLLEGVAKGDLDSRNYTVSSKTAVTVVLVSGGYPGEYESGKEITNIENVEDSIVFHAGTKEVDGKVVTAGGRVIAVTTLQDNLFDALQQATADAGRIFFERKYFRKDIGFDLI</sequence>
<dbReference type="SMART" id="SM01209">
    <property type="entry name" value="GARS_A"/>
    <property type="match status" value="1"/>
</dbReference>
<organism evidence="13 14">
    <name type="scientific">Sphingobacterium chuzhouense</name>
    <dbReference type="NCBI Taxonomy" id="1742264"/>
    <lineage>
        <taxon>Bacteria</taxon>
        <taxon>Pseudomonadati</taxon>
        <taxon>Bacteroidota</taxon>
        <taxon>Sphingobacteriia</taxon>
        <taxon>Sphingobacteriales</taxon>
        <taxon>Sphingobacteriaceae</taxon>
        <taxon>Sphingobacterium</taxon>
    </lineage>
</organism>